<dbReference type="PANTHER" id="PTHR43433:SF5">
    <property type="entry name" value="AB HYDROLASE-1 DOMAIN-CONTAINING PROTEIN"/>
    <property type="match status" value="1"/>
</dbReference>
<name>A0ABN0UIF4_9ACTN</name>
<dbReference type="SUPFAM" id="SSF53474">
    <property type="entry name" value="alpha/beta-Hydrolases"/>
    <property type="match status" value="1"/>
</dbReference>
<dbReference type="EMBL" id="BAAAGX010000016">
    <property type="protein sequence ID" value="GAA0251690.1"/>
    <property type="molecule type" value="Genomic_DNA"/>
</dbReference>
<dbReference type="Pfam" id="PF00561">
    <property type="entry name" value="Abhydrolase_1"/>
    <property type="match status" value="1"/>
</dbReference>
<keyword evidence="4" id="KW-1185">Reference proteome</keyword>
<dbReference type="RefSeq" id="WP_344650477.1">
    <property type="nucleotide sequence ID" value="NZ_BAAAGX010000016.1"/>
</dbReference>
<dbReference type="InterPro" id="IPR000639">
    <property type="entry name" value="Epox_hydrolase-like"/>
</dbReference>
<dbReference type="InterPro" id="IPR000073">
    <property type="entry name" value="AB_hydrolase_1"/>
</dbReference>
<evidence type="ECO:0000256" key="1">
    <source>
        <dbReference type="ARBA" id="ARBA00022559"/>
    </source>
</evidence>
<dbReference type="PANTHER" id="PTHR43433">
    <property type="entry name" value="HYDROLASE, ALPHA/BETA FOLD FAMILY PROTEIN"/>
    <property type="match status" value="1"/>
</dbReference>
<proteinExistence type="predicted"/>
<keyword evidence="3" id="KW-0378">Hydrolase</keyword>
<dbReference type="Gene3D" id="3.40.50.1820">
    <property type="entry name" value="alpha/beta hydrolase"/>
    <property type="match status" value="1"/>
</dbReference>
<feature type="domain" description="AB hydrolase-1" evidence="2">
    <location>
        <begin position="25"/>
        <end position="257"/>
    </location>
</feature>
<evidence type="ECO:0000313" key="4">
    <source>
        <dbReference type="Proteomes" id="UP001500967"/>
    </source>
</evidence>
<dbReference type="InterPro" id="IPR029058">
    <property type="entry name" value="AB_hydrolase_fold"/>
</dbReference>
<dbReference type="PRINTS" id="PR00111">
    <property type="entry name" value="ABHYDROLASE"/>
</dbReference>
<dbReference type="PRINTS" id="PR00412">
    <property type="entry name" value="EPOXHYDRLASE"/>
</dbReference>
<organism evidence="3 4">
    <name type="scientific">Cryptosporangium japonicum</name>
    <dbReference type="NCBI Taxonomy" id="80872"/>
    <lineage>
        <taxon>Bacteria</taxon>
        <taxon>Bacillati</taxon>
        <taxon>Actinomycetota</taxon>
        <taxon>Actinomycetes</taxon>
        <taxon>Cryptosporangiales</taxon>
        <taxon>Cryptosporangiaceae</taxon>
        <taxon>Cryptosporangium</taxon>
    </lineage>
</organism>
<accession>A0ABN0UIF4</accession>
<reference evidence="3 4" key="1">
    <citation type="journal article" date="2019" name="Int. J. Syst. Evol. Microbiol.">
        <title>The Global Catalogue of Microorganisms (GCM) 10K type strain sequencing project: providing services to taxonomists for standard genome sequencing and annotation.</title>
        <authorList>
            <consortium name="The Broad Institute Genomics Platform"/>
            <consortium name="The Broad Institute Genome Sequencing Center for Infectious Disease"/>
            <person name="Wu L."/>
            <person name="Ma J."/>
        </authorList>
    </citation>
    <scope>NUCLEOTIDE SEQUENCE [LARGE SCALE GENOMIC DNA]</scope>
    <source>
        <strain evidence="3 4">JCM 10425</strain>
    </source>
</reference>
<gene>
    <name evidence="3" type="ORF">GCM10009539_41060</name>
</gene>
<evidence type="ECO:0000313" key="3">
    <source>
        <dbReference type="EMBL" id="GAA0251690.1"/>
    </source>
</evidence>
<dbReference type="Proteomes" id="UP001500967">
    <property type="component" value="Unassembled WGS sequence"/>
</dbReference>
<dbReference type="InterPro" id="IPR050471">
    <property type="entry name" value="AB_hydrolase"/>
</dbReference>
<sequence>MSGEKYARVGGIELCHDVVGNDGDPVMVLIMGLGFQLVHWPDAFCRRLADAGYRVVRFDNRDAGRSTHRPGARYTLDDMADDTAGLLDALGVGSAHVVGASMGGMIAQLMAIRHPDRVRSLASLMSTTGRRGVGRTSPRVLRHLFARRPRTEEESIERRVRVFADVGSTGFEPDLDEMRRVTREAFRRDPDARDGRRRQHRAVRAAGDRTEALGRVGVPTVVIHGSADPMCHPSGGRATADAVPGARFELIEGLGHDLPPGAWPRIIGAITANAARG</sequence>
<keyword evidence="1" id="KW-0575">Peroxidase</keyword>
<evidence type="ECO:0000259" key="2">
    <source>
        <dbReference type="Pfam" id="PF00561"/>
    </source>
</evidence>
<protein>
    <submittedName>
        <fullName evidence="3">Alpha/beta hydrolase</fullName>
    </submittedName>
</protein>
<comment type="caution">
    <text evidence="3">The sequence shown here is derived from an EMBL/GenBank/DDBJ whole genome shotgun (WGS) entry which is preliminary data.</text>
</comment>
<keyword evidence="1" id="KW-0560">Oxidoreductase</keyword>
<dbReference type="GO" id="GO:0016787">
    <property type="term" value="F:hydrolase activity"/>
    <property type="evidence" value="ECO:0007669"/>
    <property type="project" value="UniProtKB-KW"/>
</dbReference>